<organism evidence="5 6">
    <name type="scientific">Lithohypha guttulata</name>
    <dbReference type="NCBI Taxonomy" id="1690604"/>
    <lineage>
        <taxon>Eukaryota</taxon>
        <taxon>Fungi</taxon>
        <taxon>Dikarya</taxon>
        <taxon>Ascomycota</taxon>
        <taxon>Pezizomycotina</taxon>
        <taxon>Eurotiomycetes</taxon>
        <taxon>Chaetothyriomycetidae</taxon>
        <taxon>Chaetothyriales</taxon>
        <taxon>Trichomeriaceae</taxon>
        <taxon>Lithohypha</taxon>
    </lineage>
</organism>
<protein>
    <recommendedName>
        <fullName evidence="1">holo-[acyl-carrier-protein] synthase</fullName>
        <ecNumber evidence="1">2.7.8.7</ecNumber>
    </recommendedName>
</protein>
<dbReference type="GO" id="GO:0008897">
    <property type="term" value="F:holo-[acyl-carrier-protein] synthase activity"/>
    <property type="evidence" value="ECO:0007669"/>
    <property type="project" value="UniProtKB-EC"/>
</dbReference>
<dbReference type="GO" id="GO:0019878">
    <property type="term" value="P:lysine biosynthetic process via aminoadipic acid"/>
    <property type="evidence" value="ECO:0007669"/>
    <property type="project" value="TreeGrafter"/>
</dbReference>
<evidence type="ECO:0000313" key="6">
    <source>
        <dbReference type="Proteomes" id="UP001309876"/>
    </source>
</evidence>
<evidence type="ECO:0000259" key="4">
    <source>
        <dbReference type="Pfam" id="PF22624"/>
    </source>
</evidence>
<dbReference type="Gene3D" id="3.90.470.20">
    <property type="entry name" value="4'-phosphopantetheinyl transferase domain"/>
    <property type="match status" value="2"/>
</dbReference>
<dbReference type="PANTHER" id="PTHR12215:SF10">
    <property type="entry name" value="L-AMINOADIPATE-SEMIALDEHYDE DEHYDROGENASE-PHOSPHOPANTETHEINYL TRANSFERASE"/>
    <property type="match status" value="1"/>
</dbReference>
<name>A0AAN7SWD2_9EURO</name>
<dbReference type="GO" id="GO:0000287">
    <property type="term" value="F:magnesium ion binding"/>
    <property type="evidence" value="ECO:0007669"/>
    <property type="project" value="InterPro"/>
</dbReference>
<dbReference type="Proteomes" id="UP001309876">
    <property type="component" value="Unassembled WGS sequence"/>
</dbReference>
<gene>
    <name evidence="5" type="ORF">LTR05_005910</name>
</gene>
<dbReference type="EC" id="2.7.8.7" evidence="1"/>
<evidence type="ECO:0000256" key="2">
    <source>
        <dbReference type="ARBA" id="ARBA00022679"/>
    </source>
</evidence>
<dbReference type="Pfam" id="PF22624">
    <property type="entry name" value="AASDHPPT_N"/>
    <property type="match status" value="1"/>
</dbReference>
<feature type="domain" description="4'-phosphopantetheinyl transferase N-terminal" evidence="4">
    <location>
        <begin position="45"/>
        <end position="135"/>
    </location>
</feature>
<proteinExistence type="predicted"/>
<feature type="domain" description="4'-phosphopantetheinyl transferase" evidence="3">
    <location>
        <begin position="199"/>
        <end position="274"/>
    </location>
</feature>
<evidence type="ECO:0000259" key="3">
    <source>
        <dbReference type="Pfam" id="PF01648"/>
    </source>
</evidence>
<dbReference type="EMBL" id="JAVRRJ010000006">
    <property type="protein sequence ID" value="KAK5083409.1"/>
    <property type="molecule type" value="Genomic_DNA"/>
</dbReference>
<dbReference type="PANTHER" id="PTHR12215">
    <property type="entry name" value="PHOSPHOPANTETHEINE TRANSFERASE"/>
    <property type="match status" value="1"/>
</dbReference>
<comment type="caution">
    <text evidence="5">The sequence shown here is derived from an EMBL/GenBank/DDBJ whole genome shotgun (WGS) entry which is preliminary data.</text>
</comment>
<dbReference type="Pfam" id="PF01648">
    <property type="entry name" value="ACPS"/>
    <property type="match status" value="1"/>
</dbReference>
<dbReference type="GO" id="GO:0005829">
    <property type="term" value="C:cytosol"/>
    <property type="evidence" value="ECO:0007669"/>
    <property type="project" value="TreeGrafter"/>
</dbReference>
<keyword evidence="6" id="KW-1185">Reference proteome</keyword>
<evidence type="ECO:0000313" key="5">
    <source>
        <dbReference type="EMBL" id="KAK5083409.1"/>
    </source>
</evidence>
<evidence type="ECO:0000256" key="1">
    <source>
        <dbReference type="ARBA" id="ARBA00013172"/>
    </source>
</evidence>
<sequence length="367" mass="41935">MAYSDSSDTFCTPIIRYYADIRPYAPISATIHLNPPKREGEQLPLIHTLPIELQESIRRYVRKPDRFMALASAVLKYTFIHKTARIPWSEVKISRTPKPHSRPYWNPPEHWCQRGFEGLEFNVSHQAGLVVLVGARTANRPRDARVDDLAQINVRTSAVINPDPTAVAEAESEIDEDEPEDVRIGVDVACTWEPPRTPDLCTQEKLEEWVDVFAEMFSKEEQHDMIHTPVSGLHGMTVSDQKARRFYVYWALKEAYIKMVGEGLLAPWLRELEFKDVPVPPRVEVNKPEAWKLLTDEQTAKLGVAFRGRKIAHTMHTTIEAFEDTFVVATMTRGVVDQSQSETRWEKIDLSGDIELCATGRCHCLDQ</sequence>
<dbReference type="InterPro" id="IPR008278">
    <property type="entry name" value="4-PPantetheinyl_Trfase_dom"/>
</dbReference>
<dbReference type="InterPro" id="IPR055066">
    <property type="entry name" value="AASDHPPT_N"/>
</dbReference>
<dbReference type="InterPro" id="IPR050559">
    <property type="entry name" value="P-Pant_transferase_sf"/>
</dbReference>
<dbReference type="SUPFAM" id="SSF56214">
    <property type="entry name" value="4'-phosphopantetheinyl transferase"/>
    <property type="match status" value="2"/>
</dbReference>
<accession>A0AAN7SWD2</accession>
<dbReference type="InterPro" id="IPR037143">
    <property type="entry name" value="4-PPantetheinyl_Trfase_dom_sf"/>
</dbReference>
<keyword evidence="2" id="KW-0808">Transferase</keyword>
<reference evidence="5 6" key="1">
    <citation type="submission" date="2023-08" db="EMBL/GenBank/DDBJ databases">
        <title>Black Yeasts Isolated from many extreme environments.</title>
        <authorList>
            <person name="Coleine C."/>
            <person name="Stajich J.E."/>
            <person name="Selbmann L."/>
        </authorList>
    </citation>
    <scope>NUCLEOTIDE SEQUENCE [LARGE SCALE GENOMIC DNA]</scope>
    <source>
        <strain evidence="5 6">CCFEE 5910</strain>
    </source>
</reference>
<dbReference type="AlphaFoldDB" id="A0AAN7SWD2"/>